<evidence type="ECO:0000313" key="2">
    <source>
        <dbReference type="EMBL" id="KKN64451.1"/>
    </source>
</evidence>
<dbReference type="NCBIfam" id="NF032893">
    <property type="entry name" value="tail-700"/>
    <property type="match status" value="1"/>
</dbReference>
<dbReference type="EMBL" id="LAZR01000554">
    <property type="protein sequence ID" value="KKN64451.1"/>
    <property type="molecule type" value="Genomic_DNA"/>
</dbReference>
<organism evidence="2">
    <name type="scientific">marine sediment metagenome</name>
    <dbReference type="NCBI Taxonomy" id="412755"/>
    <lineage>
        <taxon>unclassified sequences</taxon>
        <taxon>metagenomes</taxon>
        <taxon>ecological metagenomes</taxon>
    </lineage>
</organism>
<reference evidence="2" key="1">
    <citation type="journal article" date="2015" name="Nature">
        <title>Complex archaea that bridge the gap between prokaryotes and eukaryotes.</title>
        <authorList>
            <person name="Spang A."/>
            <person name="Saw J.H."/>
            <person name="Jorgensen S.L."/>
            <person name="Zaremba-Niedzwiedzka K."/>
            <person name="Martijn J."/>
            <person name="Lind A.E."/>
            <person name="van Eijk R."/>
            <person name="Schleper C."/>
            <person name="Guy L."/>
            <person name="Ettema T.J."/>
        </authorList>
    </citation>
    <scope>NUCLEOTIDE SEQUENCE</scope>
</reference>
<sequence>MAAQDPRVRTLFPKVPGEFILRDPYGNEVMRVPWMQTPPPPPVEPPGMVESALKRGSLNTASDFTNTAGLIAETLGSDEYARGFYEKAEEFATRSQQYKPSIGRVENIKGAGDLGVFLVETLIEQAPMLASLLVPGGLVTKGAQLAGMGVRGASVAGASAAFLSDVGLQTGESTSIARESGASPVDVRVIGSGVGKAALDFVPLIAIAKRLGLAKNLPIGASVERTLVGHLAERGFIRRAVGHSGAIVAMEVPTETAQEALNIALQRALQEYSGDLTPEEVSQLVNAAAGAAAFGLLGIPAAIRKPAPDQPGPTEGTPEGVDVQPAETKEVLKVALVEGEDPTSYELVGEVSVEPDIEPQATLGEFFDIVPLVDPKLPKLDPTAAEPVVREAAQLALVEEAALSDTAFYIDMNGEMFSSTPSDPMLQQEGGTDPISVGLELTREQLEVASAYPQYLTSDPSSPEGQSIAALHPGLQNLYALRESLVTDADNYRSTDGLIKVAAQKKLDGVDARIARLQTNLGLQPVEMESKVSTPENVQAGEVFVETPPAGLTEGQKARLELLSEKEQLEGLSQEEMDTYAELIGIATGEFGPIERVKQTQAQLTETAELATKVRGDETVRMRGGQSRTGTRGEPGKGIANEKAQTLLTAFASKFRYGPKVRLLSRDHPEVRARSKRYGKEVRGWWDPKQAGTINIIPTNHFTEKDLYATYLHETLAHYGMNTFLTVNEQHEILRDILHNPPPGFDVSAIRAEAFARGETAALWTQAEEYIAKVAESAILDPNNSVVQMPWWKRMIAKIRRFLRQHTTFRWSDNDIMYMLRDTSKVLTGQITPRNLTEDRNIFSADNEMMRLFGDDIAGGAESAVADLTKVWGAKFSKLFFTPLQFAAKYKVPGSAEFLEFVQQWWARKRILTDDAAQIVQEFQSFGPRDQIKLSAATLKISIRSDEVQRKLTSAEQAEVFKEVGIENDLALIKVWRKMDKSFQNLIADLRKGIETNAIRTRGDKNSKKKLTREQAVAFQRQYTAALAGTAADRKAMWQALGAPTMLRLSEINDEMHQLENRNYFPRMRFGNWAITIRAKKDLNFEGKSYRGPREGTRGEVVYFETFESARSQIAARKDLLGEFGETSYQLQLGKISDHEFHFMGVMSPQLYEQLVMKIPEMSESQKEVLRELYFRQAPGRSFLRHLTRRKGIAGYSEDVLRVYSSYMMNAANHIARLEYHIDMNEQLGVITENAANVVPNADVAGIVREYFEDTFDYLMNPKNDWARARAVGFLWYLGANVKSAVVNLTQVPMVAYPYLASKYGDARSSAALLKSMTLVTRAIRNGEVLPPELRQALAQAVREGFVDESRATELAGIAEQTALQRLIPESKTGRMIANTSYYGAWLFQKAERWNREVTFIAAYNLAKANGVTSKEEAFRQGRDAVQTAMFEYAKWNRAPFSRGKKSVLFLFWQFMQGMAYMAFGGAGQGAAMRLWMMLLLAGGLQGLPFAENILDLLDFVGTKTKERLGMKDPQVDLRNDLRELATEITDRPDLIMHGLSRYYGLGPLHLLDMFGVPVPNVDISGSISTGQFLPGIEDLTSPTGNPSERLGRTVADIAGPVAAIPYQFYRAAFSRDPDNWKVWERTLPSVFRNASTAFRRGKRGEETYRGGGTLAQFDWGDGEQRAELIAQMLGFATTRVNQKFEVDFAVQSMKQYWALRRGLVMENVAYARMSGDPEPIKDTMEALHRFNDSVPDPALRINTTALLRSLRARFRKASLRERGIPSELLYRRIALAMKELYPETAVEIK</sequence>
<evidence type="ECO:0000256" key="1">
    <source>
        <dbReference type="SAM" id="MobiDB-lite"/>
    </source>
</evidence>
<proteinExistence type="predicted"/>
<accession>A0A0F9UTE1</accession>
<name>A0A0F9UTE1_9ZZZZ</name>
<protein>
    <recommendedName>
        <fullName evidence="3">Large polyvalent protein associated domain-containing protein</fullName>
    </recommendedName>
</protein>
<evidence type="ECO:0008006" key="3">
    <source>
        <dbReference type="Google" id="ProtNLM"/>
    </source>
</evidence>
<comment type="caution">
    <text evidence="2">The sequence shown here is derived from an EMBL/GenBank/DDBJ whole genome shotgun (WGS) entry which is preliminary data.</text>
</comment>
<feature type="region of interest" description="Disordered" evidence="1">
    <location>
        <begin position="619"/>
        <end position="638"/>
    </location>
</feature>
<gene>
    <name evidence="2" type="ORF">LCGC14_0491390</name>
</gene>